<dbReference type="GO" id="GO:0051082">
    <property type="term" value="F:unfolded protein binding"/>
    <property type="evidence" value="ECO:0007669"/>
    <property type="project" value="InterPro"/>
</dbReference>
<proteinExistence type="inferred from homology"/>
<dbReference type="InterPro" id="IPR001580">
    <property type="entry name" value="Calret/calnex"/>
</dbReference>
<dbReference type="PRINTS" id="PR00626">
    <property type="entry name" value="CALRETICULIN"/>
</dbReference>
<dbReference type="PANTHER" id="PTHR11073:SF1">
    <property type="entry name" value="CALNEXIN 14D-RELATED"/>
    <property type="match status" value="1"/>
</dbReference>
<dbReference type="SUPFAM" id="SSF63887">
    <property type="entry name" value="P-domain of calnexin/calreticulin"/>
    <property type="match status" value="1"/>
</dbReference>
<keyword evidence="10" id="KW-0732">Signal</keyword>
<dbReference type="InterPro" id="IPR018124">
    <property type="entry name" value="Calret/calnex_CS"/>
</dbReference>
<evidence type="ECO:0000256" key="4">
    <source>
        <dbReference type="ARBA" id="ARBA00022824"/>
    </source>
</evidence>
<dbReference type="RefSeq" id="XP_791226.3">
    <property type="nucleotide sequence ID" value="XM_786133.5"/>
</dbReference>
<reference evidence="12" key="2">
    <citation type="submission" date="2021-01" db="UniProtKB">
        <authorList>
            <consortium name="EnsemblMetazoa"/>
        </authorList>
    </citation>
    <scope>IDENTIFICATION</scope>
</reference>
<dbReference type="SUPFAM" id="SSF49899">
    <property type="entry name" value="Concanavalin A-like lectins/glucanases"/>
    <property type="match status" value="1"/>
</dbReference>
<dbReference type="GO" id="GO:0005509">
    <property type="term" value="F:calcium ion binding"/>
    <property type="evidence" value="ECO:0000318"/>
    <property type="project" value="GO_Central"/>
</dbReference>
<sequence>MKLKFILLTLLLLGTLTFIRCQDDEDEDDFDSEDLDVQVEEEEDVEPIEQVEYSPPEPTGPHNLAEPFDSADVLGTRWIPSKAKKDGVDEDISKYDGKWAIEEAETSPLAGDLGLVLKSKAKHHAISAKLNKPFVFENEPFIVQYEVKFQNSHDCGGAYVKLLTDTPDLSLDSVFDKTPYTIMFGPDKCGADSKLHFIFRHKNPSTGEFQEKHAKKPTGAFSHVFTDKKAHLFTLVINTDNTFQVLVDQKVVNSGSLLSDMSPPVNPPAEVEDPDDKKPADWDDKKKIPEPGAEKPEDWDEDEPKEIVDESAVQPDGWLEDEPELMDDPDAEKPDDWDDEMDGEWEPPKINNALCEDVGCGEWKAPMVPNPEYKGKWKAPYIDNPNYQGEWKPRVIPNPDFFEDLEPFKMSPIGAAALELWSMSDKILFDNFIITTDREVADQYAADSFGLKRKEGVVASAESFVSGLIDAATERPWLWAVFALVVVIPLFFCIRFCLKSNPEEYEVKKRDGATPDDEREGEDEDEEGEKAEEEDVSAEGDAVVRQRKKTTKADLEGPTEQAEEEAAPEEAPAPKEKATTPKKPKTRSRKE</sequence>
<dbReference type="GO" id="GO:0036503">
    <property type="term" value="P:ERAD pathway"/>
    <property type="evidence" value="ECO:0000318"/>
    <property type="project" value="GO_Central"/>
</dbReference>
<dbReference type="Pfam" id="PF00262">
    <property type="entry name" value="Calreticulin"/>
    <property type="match status" value="1"/>
</dbReference>
<evidence type="ECO:0000256" key="3">
    <source>
        <dbReference type="ARBA" id="ARBA00022692"/>
    </source>
</evidence>
<dbReference type="PROSITE" id="PS00804">
    <property type="entry name" value="CALRETICULIN_2"/>
    <property type="match status" value="1"/>
</dbReference>
<organism evidence="12 13">
    <name type="scientific">Strongylocentrotus purpuratus</name>
    <name type="common">Purple sea urchin</name>
    <dbReference type="NCBI Taxonomy" id="7668"/>
    <lineage>
        <taxon>Eukaryota</taxon>
        <taxon>Metazoa</taxon>
        <taxon>Echinodermata</taxon>
        <taxon>Eleutherozoa</taxon>
        <taxon>Echinozoa</taxon>
        <taxon>Echinoidea</taxon>
        <taxon>Euechinoidea</taxon>
        <taxon>Echinacea</taxon>
        <taxon>Camarodonta</taxon>
        <taxon>Echinidea</taxon>
        <taxon>Strongylocentrotidae</taxon>
        <taxon>Strongylocentrotus</taxon>
    </lineage>
</organism>
<dbReference type="InterPro" id="IPR013320">
    <property type="entry name" value="ConA-like_dom_sf"/>
</dbReference>
<dbReference type="FunCoup" id="A0A7M7RG62">
    <property type="interactions" value="2168"/>
</dbReference>
<keyword evidence="3 10" id="KW-0812">Transmembrane</keyword>
<feature type="compositionally biased region" description="Acidic residues" evidence="11">
    <location>
        <begin position="318"/>
        <end position="345"/>
    </location>
</feature>
<feature type="signal peptide" evidence="10">
    <location>
        <begin position="1"/>
        <end position="21"/>
    </location>
</feature>
<feature type="compositionally biased region" description="Basic residues" evidence="11">
    <location>
        <begin position="580"/>
        <end position="591"/>
    </location>
</feature>
<evidence type="ECO:0000313" key="12">
    <source>
        <dbReference type="EnsemblMetazoa" id="XP_791226"/>
    </source>
</evidence>
<reference evidence="13" key="1">
    <citation type="submission" date="2015-02" db="EMBL/GenBank/DDBJ databases">
        <title>Genome sequencing for Strongylocentrotus purpuratus.</title>
        <authorList>
            <person name="Murali S."/>
            <person name="Liu Y."/>
            <person name="Vee V."/>
            <person name="English A."/>
            <person name="Wang M."/>
            <person name="Skinner E."/>
            <person name="Han Y."/>
            <person name="Muzny D.M."/>
            <person name="Worley K.C."/>
            <person name="Gibbs R.A."/>
        </authorList>
    </citation>
    <scope>NUCLEOTIDE SEQUENCE</scope>
</reference>
<keyword evidence="9" id="KW-1015">Disulfide bond</keyword>
<dbReference type="PROSITE" id="PS00803">
    <property type="entry name" value="CALRETICULIN_1"/>
    <property type="match status" value="1"/>
</dbReference>
<feature type="compositionally biased region" description="Basic and acidic residues" evidence="11">
    <location>
        <begin position="275"/>
        <end position="296"/>
    </location>
</feature>
<dbReference type="EnsemblMetazoa" id="XM_786133">
    <property type="protein sequence ID" value="XP_791226"/>
    <property type="gene ID" value="LOC586348"/>
</dbReference>
<comment type="similarity">
    <text evidence="2 10">Belongs to the calreticulin family.</text>
</comment>
<dbReference type="Proteomes" id="UP000007110">
    <property type="component" value="Unassembled WGS sequence"/>
</dbReference>
<keyword evidence="7 10" id="KW-0143">Chaperone</keyword>
<keyword evidence="13" id="KW-1185">Reference proteome</keyword>
<dbReference type="KEGG" id="spu:586348"/>
<accession>A0A7M7RG62</accession>
<keyword evidence="6 10" id="KW-0472">Membrane</keyword>
<dbReference type="GeneID" id="586348"/>
<evidence type="ECO:0000256" key="2">
    <source>
        <dbReference type="ARBA" id="ARBA00010983"/>
    </source>
</evidence>
<dbReference type="PROSITE" id="PS00805">
    <property type="entry name" value="CALRETICULIN_REPEAT"/>
    <property type="match status" value="1"/>
</dbReference>
<dbReference type="PANTHER" id="PTHR11073">
    <property type="entry name" value="CALRETICULIN AND CALNEXIN"/>
    <property type="match status" value="1"/>
</dbReference>
<evidence type="ECO:0008006" key="14">
    <source>
        <dbReference type="Google" id="ProtNLM"/>
    </source>
</evidence>
<dbReference type="FunFam" id="2.60.120.200:FF:000011">
    <property type="entry name" value="Probable calnexin"/>
    <property type="match status" value="1"/>
</dbReference>
<evidence type="ECO:0000313" key="13">
    <source>
        <dbReference type="Proteomes" id="UP000007110"/>
    </source>
</evidence>
<dbReference type="OMA" id="LFWLKQY"/>
<feature type="compositionally biased region" description="Acidic residues" evidence="11">
    <location>
        <begin position="26"/>
        <end position="49"/>
    </location>
</feature>
<evidence type="ECO:0000256" key="6">
    <source>
        <dbReference type="ARBA" id="ARBA00023136"/>
    </source>
</evidence>
<keyword evidence="4 10" id="KW-0256">Endoplasmic reticulum</keyword>
<feature type="disulfide bond" evidence="9">
    <location>
        <begin position="155"/>
        <end position="189"/>
    </location>
</feature>
<evidence type="ECO:0000256" key="1">
    <source>
        <dbReference type="ARBA" id="ARBA00004115"/>
    </source>
</evidence>
<dbReference type="GO" id="GO:0005789">
    <property type="term" value="C:endoplasmic reticulum membrane"/>
    <property type="evidence" value="ECO:0000318"/>
    <property type="project" value="GO_Central"/>
</dbReference>
<evidence type="ECO:0000256" key="10">
    <source>
        <dbReference type="RuleBase" id="RU362126"/>
    </source>
</evidence>
<feature type="region of interest" description="Disordered" evidence="11">
    <location>
        <begin position="256"/>
        <end position="348"/>
    </location>
</feature>
<evidence type="ECO:0000256" key="11">
    <source>
        <dbReference type="SAM" id="MobiDB-lite"/>
    </source>
</evidence>
<dbReference type="InterPro" id="IPR009033">
    <property type="entry name" value="Calreticulin/calnexin_P_dom_sf"/>
</dbReference>
<dbReference type="GO" id="GO:0006457">
    <property type="term" value="P:protein folding"/>
    <property type="evidence" value="ECO:0000318"/>
    <property type="project" value="GO_Central"/>
</dbReference>
<dbReference type="FunFam" id="2.10.250.10:FF:000001">
    <property type="entry name" value="Calnexin homolog"/>
    <property type="match status" value="1"/>
</dbReference>
<evidence type="ECO:0000256" key="8">
    <source>
        <dbReference type="ARBA" id="ARBA00053392"/>
    </source>
</evidence>
<protein>
    <recommendedName>
        <fullName evidence="14">Calnexin</fullName>
    </recommendedName>
</protein>
<evidence type="ECO:0000256" key="7">
    <source>
        <dbReference type="ARBA" id="ARBA00023186"/>
    </source>
</evidence>
<feature type="chain" id="PRO_5029941805" description="Calnexin" evidence="10">
    <location>
        <begin position="22"/>
        <end position="591"/>
    </location>
</feature>
<feature type="region of interest" description="Disordered" evidence="11">
    <location>
        <begin position="26"/>
        <end position="67"/>
    </location>
</feature>
<evidence type="ECO:0000256" key="9">
    <source>
        <dbReference type="PIRSR" id="PIRSR601580-3"/>
    </source>
</evidence>
<dbReference type="Gene3D" id="2.60.120.200">
    <property type="match status" value="1"/>
</dbReference>
<feature type="compositionally biased region" description="Acidic residues" evidence="11">
    <location>
        <begin position="514"/>
        <end position="538"/>
    </location>
</feature>
<feature type="region of interest" description="Disordered" evidence="11">
    <location>
        <begin position="506"/>
        <end position="591"/>
    </location>
</feature>
<feature type="transmembrane region" description="Helical" evidence="10">
    <location>
        <begin position="477"/>
        <end position="498"/>
    </location>
</feature>
<evidence type="ECO:0000256" key="5">
    <source>
        <dbReference type="ARBA" id="ARBA00022989"/>
    </source>
</evidence>
<comment type="function">
    <text evidence="8">Calcium-binding protein that interacts with newly synthesized monoglucosylated glycoproteins in the endoplasmic reticulum. It may act in assisting protein assembly and/or in the retention within the ER of unassembled protein subunits. It seems to play a major role in the quality control apparatus of the ER by the retention of incorrectly folded proteins. Required for embryogenesis and larval development under heat and ER stress conditions. May be important for germ cell development. Involved in neuronal necrotic cell death.</text>
</comment>
<comment type="subcellular location">
    <subcellularLocation>
        <location evidence="1">Endoplasmic reticulum membrane</location>
        <topology evidence="1">Single-pass type I membrane protein</topology>
    </subcellularLocation>
</comment>
<name>A0A7M7RG62_STRPU</name>
<dbReference type="OrthoDB" id="1938156at2759"/>
<keyword evidence="5 10" id="KW-1133">Transmembrane helix</keyword>
<dbReference type="InParanoid" id="A0A7M7RG62"/>
<dbReference type="AlphaFoldDB" id="A0A7M7RG62"/>
<dbReference type="Gene3D" id="2.10.250.10">
    <property type="entry name" value="Calreticulin/calnexin, P domain"/>
    <property type="match status" value="1"/>
</dbReference>